<evidence type="ECO:0000256" key="1">
    <source>
        <dbReference type="SAM" id="SignalP"/>
    </source>
</evidence>
<keyword evidence="3" id="KW-1185">Reference proteome</keyword>
<dbReference type="OrthoDB" id="657291at2"/>
<organism evidence="2 3">
    <name type="scientific">Deminuibacter soli</name>
    <dbReference type="NCBI Taxonomy" id="2291815"/>
    <lineage>
        <taxon>Bacteria</taxon>
        <taxon>Pseudomonadati</taxon>
        <taxon>Bacteroidota</taxon>
        <taxon>Chitinophagia</taxon>
        <taxon>Chitinophagales</taxon>
        <taxon>Chitinophagaceae</taxon>
        <taxon>Deminuibacter</taxon>
    </lineage>
</organism>
<keyword evidence="1" id="KW-0732">Signal</keyword>
<feature type="signal peptide" evidence="1">
    <location>
        <begin position="1"/>
        <end position="19"/>
    </location>
</feature>
<dbReference type="InterPro" id="IPR043754">
    <property type="entry name" value="DUF5700"/>
</dbReference>
<dbReference type="EMBL" id="QTJU01000007">
    <property type="protein sequence ID" value="RFM26902.1"/>
    <property type="molecule type" value="Genomic_DNA"/>
</dbReference>
<evidence type="ECO:0008006" key="4">
    <source>
        <dbReference type="Google" id="ProtNLM"/>
    </source>
</evidence>
<comment type="caution">
    <text evidence="2">The sequence shown here is derived from an EMBL/GenBank/DDBJ whole genome shotgun (WGS) entry which is preliminary data.</text>
</comment>
<evidence type="ECO:0000313" key="3">
    <source>
        <dbReference type="Proteomes" id="UP000261284"/>
    </source>
</evidence>
<dbReference type="Proteomes" id="UP000261284">
    <property type="component" value="Unassembled WGS sequence"/>
</dbReference>
<name>A0A3E1NG95_9BACT</name>
<dbReference type="Pfam" id="PF18958">
    <property type="entry name" value="DUF5700"/>
    <property type="match status" value="1"/>
</dbReference>
<dbReference type="RefSeq" id="WP_116848686.1">
    <property type="nucleotide sequence ID" value="NZ_QTJU01000007.1"/>
</dbReference>
<dbReference type="AlphaFoldDB" id="A0A3E1NG95"/>
<accession>A0A3E1NG95</accession>
<reference evidence="2 3" key="1">
    <citation type="submission" date="2018-08" db="EMBL/GenBank/DDBJ databases">
        <title>Chitinophagaceae sp. K23C18032701, a novel bacterium isolated from forest soil.</title>
        <authorList>
            <person name="Wang C."/>
        </authorList>
    </citation>
    <scope>NUCLEOTIDE SEQUENCE [LARGE SCALE GENOMIC DNA]</scope>
    <source>
        <strain evidence="2 3">K23C18032701</strain>
    </source>
</reference>
<feature type="chain" id="PRO_5017589161" description="Peptidase M48 domain-containing protein" evidence="1">
    <location>
        <begin position="20"/>
        <end position="360"/>
    </location>
</feature>
<protein>
    <recommendedName>
        <fullName evidence="4">Peptidase M48 domain-containing protein</fullName>
    </recommendedName>
</protein>
<evidence type="ECO:0000313" key="2">
    <source>
        <dbReference type="EMBL" id="RFM26902.1"/>
    </source>
</evidence>
<gene>
    <name evidence="2" type="ORF">DXN05_18120</name>
</gene>
<proteinExistence type="predicted"/>
<sequence>MKFLLFTLLLCFVFLSARAQIIEDSTCFAYFKITDRLRRGDTLDKATWHNFVQNKAIQVYMNDQGANDNYYEYYRRLMQIVYMPQKDSILQRQLKDSINYWFTYLIYQYKVNEEGMKAYLHRINANPGAYFDSCYKYCYTGLAVKDRKKAPDEIFSFIPLHSDAHAENKWVIYSLLCAYFNDKNKLGILGGHELHHVLRPQKDIDSVADKDRGVLTLMLRTVNEGSADLVDKKYMTYQATALLDFQRGTYEDFYSLGQKQLPRIDSLLQLSATRDSSYTLYQLLKGADNSSGHVPGTYMAYTIEQAGLKQQLLAHLDDPFYFFSLYDEASRKKDSKAYRFSFTTVNYLKQLQQQYRDKWK</sequence>